<dbReference type="SUPFAM" id="SSF50353">
    <property type="entry name" value="Cytokine"/>
    <property type="match status" value="1"/>
</dbReference>
<dbReference type="GO" id="GO:0005125">
    <property type="term" value="F:cytokine activity"/>
    <property type="evidence" value="ECO:0007669"/>
    <property type="project" value="UniProtKB-KW"/>
</dbReference>
<dbReference type="PRINTS" id="PR01933">
    <property type="entry name" value="INTRLEUKIN18"/>
</dbReference>
<comment type="subcellular location">
    <subcellularLocation>
        <location evidence="1">Cytoplasm</location>
    </subcellularLocation>
    <subcellularLocation>
        <location evidence="2">Secreted</location>
    </subcellularLocation>
</comment>
<evidence type="ECO:0000256" key="5">
    <source>
        <dbReference type="ARBA" id="ARBA00022490"/>
    </source>
</evidence>
<keyword evidence="5" id="KW-0963">Cytoplasm</keyword>
<evidence type="ECO:0000256" key="6">
    <source>
        <dbReference type="ARBA" id="ARBA00022514"/>
    </source>
</evidence>
<dbReference type="GO" id="GO:0005737">
    <property type="term" value="C:cytoplasm"/>
    <property type="evidence" value="ECO:0007669"/>
    <property type="project" value="UniProtKB-SubCell"/>
</dbReference>
<evidence type="ECO:0000256" key="8">
    <source>
        <dbReference type="ARBA" id="ARBA00023612"/>
    </source>
</evidence>
<dbReference type="GO" id="GO:0005615">
    <property type="term" value="C:extracellular space"/>
    <property type="evidence" value="ECO:0007669"/>
    <property type="project" value="UniProtKB-KW"/>
</dbReference>
<evidence type="ECO:0000256" key="7">
    <source>
        <dbReference type="ARBA" id="ARBA00022525"/>
    </source>
</evidence>
<dbReference type="GO" id="GO:0006955">
    <property type="term" value="P:immune response"/>
    <property type="evidence" value="ECO:0007669"/>
    <property type="project" value="InterPro"/>
</dbReference>
<dbReference type="GO" id="GO:0006954">
    <property type="term" value="P:inflammatory response"/>
    <property type="evidence" value="ECO:0007669"/>
    <property type="project" value="InterPro"/>
</dbReference>
<name>A0A8V1A1H5_CHICK</name>
<reference evidence="10" key="3">
    <citation type="submission" date="2025-09" db="UniProtKB">
        <authorList>
            <consortium name="Ensembl"/>
        </authorList>
    </citation>
    <scope>IDENTIFICATION</scope>
    <source>
        <strain evidence="10">broiler</strain>
    </source>
</reference>
<evidence type="ECO:0000256" key="9">
    <source>
        <dbReference type="SAM" id="MobiDB-lite"/>
    </source>
</evidence>
<dbReference type="OrthoDB" id="8535973at2759"/>
<evidence type="ECO:0000313" key="11">
    <source>
        <dbReference type="Proteomes" id="UP000000539"/>
    </source>
</evidence>
<evidence type="ECO:0000313" key="10">
    <source>
        <dbReference type="Ensembl" id="ENSGALP00010037865.1"/>
    </source>
</evidence>
<dbReference type="InterPro" id="IPR015529">
    <property type="entry name" value="IL-18"/>
</dbReference>
<dbReference type="Proteomes" id="UP000000539">
    <property type="component" value="Chromosome 24"/>
</dbReference>
<proteinExistence type="inferred from homology"/>
<dbReference type="Pfam" id="PF00340">
    <property type="entry name" value="IL1"/>
    <property type="match status" value="1"/>
</dbReference>
<dbReference type="Gene3D" id="2.80.10.50">
    <property type="match status" value="1"/>
</dbReference>
<sequence length="294" mass="32836">MSPAFCPPLLFPDADATRLKSPSRGLSSRRCAVQAEAPSAAPGTRPAPRRLPHAYTAPQPPRSPVGSRPPSSAGARSGERAAARSESSWCVSGSVKMSCEEIAVCAVRLRENLCLYFEDDELECDAFCKDKTIKRFFRNVNSQLLVVRPDLNVAAFEDVTDQEVKSGSGMYFDIHCYKTTAPSAGMPVAFSVQVEDKSYYMCCEKEHGKMVVRFREGEVPKDIPGESNIIFFKKTFTSCSSKAFKFEYSLEQGMFLAFEEEDSLRKLILKKLPREDEVDETTKFVTSHNERHNL</sequence>
<dbReference type="GeneTree" id="ENSGT00390000001053"/>
<evidence type="ECO:0000256" key="4">
    <source>
        <dbReference type="ARBA" id="ARBA00016740"/>
    </source>
</evidence>
<dbReference type="PANTHER" id="PTHR10078">
    <property type="entry name" value="INTERLEUKIN-1 FAMILY MEMBER"/>
    <property type="match status" value="1"/>
</dbReference>
<keyword evidence="6" id="KW-0202">Cytokine</keyword>
<reference evidence="10" key="2">
    <citation type="submission" date="2025-08" db="UniProtKB">
        <authorList>
            <consortium name="Ensembl"/>
        </authorList>
    </citation>
    <scope>IDENTIFICATION</scope>
    <source>
        <strain evidence="10">broiler</strain>
    </source>
</reference>
<evidence type="ECO:0000256" key="1">
    <source>
        <dbReference type="ARBA" id="ARBA00004496"/>
    </source>
</evidence>
<organism evidence="10 11">
    <name type="scientific">Gallus gallus</name>
    <name type="common">Chicken</name>
    <dbReference type="NCBI Taxonomy" id="9031"/>
    <lineage>
        <taxon>Eukaryota</taxon>
        <taxon>Metazoa</taxon>
        <taxon>Chordata</taxon>
        <taxon>Craniata</taxon>
        <taxon>Vertebrata</taxon>
        <taxon>Euteleostomi</taxon>
        <taxon>Archelosauria</taxon>
        <taxon>Archosauria</taxon>
        <taxon>Dinosauria</taxon>
        <taxon>Saurischia</taxon>
        <taxon>Theropoda</taxon>
        <taxon>Coelurosauria</taxon>
        <taxon>Aves</taxon>
        <taxon>Neognathae</taxon>
        <taxon>Galloanserae</taxon>
        <taxon>Galliformes</taxon>
        <taxon>Phasianidae</taxon>
        <taxon>Phasianinae</taxon>
        <taxon>Gallus</taxon>
    </lineage>
</organism>
<comment type="similarity">
    <text evidence="3">Belongs to the IL-1 family.</text>
</comment>
<keyword evidence="11" id="KW-1185">Reference proteome</keyword>
<feature type="compositionally biased region" description="Pro residues" evidence="9">
    <location>
        <begin position="1"/>
        <end position="10"/>
    </location>
</feature>
<dbReference type="InterPro" id="IPR000975">
    <property type="entry name" value="IL-1_fam"/>
</dbReference>
<dbReference type="Ensembl" id="ENSGALT00010061204.1">
    <property type="protein sequence ID" value="ENSGALP00010037865.1"/>
    <property type="gene ID" value="ENSGALG00010025073.1"/>
</dbReference>
<dbReference type="InterPro" id="IPR008996">
    <property type="entry name" value="IL1/FGF"/>
</dbReference>
<keyword evidence="7" id="KW-0964">Secreted</keyword>
<evidence type="ECO:0000256" key="3">
    <source>
        <dbReference type="ARBA" id="ARBA00010448"/>
    </source>
</evidence>
<dbReference type="CDD" id="cd23298">
    <property type="entry name" value="beta-trefoil_IL18"/>
    <property type="match status" value="1"/>
</dbReference>
<feature type="region of interest" description="Disordered" evidence="9">
    <location>
        <begin position="1"/>
        <end position="80"/>
    </location>
</feature>
<dbReference type="GO" id="GO:0001819">
    <property type="term" value="P:positive regulation of cytokine production"/>
    <property type="evidence" value="ECO:0007669"/>
    <property type="project" value="UniProtKB-ARBA"/>
</dbReference>
<dbReference type="PANTHER" id="PTHR10078:SF35">
    <property type="entry name" value="INTERLEUKIN-18"/>
    <property type="match status" value="1"/>
</dbReference>
<reference evidence="10" key="1">
    <citation type="submission" date="2020-11" db="EMBL/GenBank/DDBJ databases">
        <title>Gallus gallus (Chicken) genome, bGalGal1, GRCg7b, maternal haplotype autosomes + Z &amp; W.</title>
        <authorList>
            <person name="Warren W."/>
            <person name="Formenti G."/>
            <person name="Fedrigo O."/>
            <person name="Haase B."/>
            <person name="Mountcastle J."/>
            <person name="Balacco J."/>
            <person name="Tracey A."/>
            <person name="Schneider V."/>
            <person name="Okimoto R."/>
            <person name="Cheng H."/>
            <person name="Hawken R."/>
            <person name="Howe K."/>
            <person name="Jarvis E.D."/>
        </authorList>
    </citation>
    <scope>NUCLEOTIDE SEQUENCE [LARGE SCALE GENOMIC DNA]</scope>
    <source>
        <strain evidence="10">Broiler</strain>
    </source>
</reference>
<accession>A0A8V1A1H5</accession>
<comment type="subunit">
    <text evidence="8">Forms a ternary complex with ligand-binding receptor subunit IL18R1 and signaling receptor subunit IL18RAP at the plasma membrane. Mature IL18 first binds to IL18R1 forming a low affinity binary complex, which then interacts with IL18RAP to form a high affinity ternary complex that signals inside the cell. Interacts with cargo receptor TMED10; the interaction mediates the translocation from the cytoplasm into the ERGIC (endoplasmic reticulum-Golgi intermediate compartment) and thereby secretion.</text>
</comment>
<dbReference type="FunFam" id="2.80.10.50:FF:000066">
    <property type="entry name" value="Interleukin-18"/>
    <property type="match status" value="1"/>
</dbReference>
<dbReference type="AlphaFoldDB" id="A0A8V1A1H5"/>
<feature type="compositionally biased region" description="Low complexity" evidence="9">
    <location>
        <begin position="64"/>
        <end position="76"/>
    </location>
</feature>
<gene>
    <name evidence="10" type="primary">IL18</name>
</gene>
<evidence type="ECO:0000256" key="2">
    <source>
        <dbReference type="ARBA" id="ARBA00004613"/>
    </source>
</evidence>
<protein>
    <recommendedName>
        <fullName evidence="4">Interleukin-18</fullName>
    </recommendedName>
</protein>